<evidence type="ECO:0000313" key="2">
    <source>
        <dbReference type="Proteomes" id="UP000191257"/>
    </source>
</evidence>
<accession>A0A1V0GR02</accession>
<dbReference type="Pfam" id="PF22752">
    <property type="entry name" value="DUF488-N3i"/>
    <property type="match status" value="1"/>
</dbReference>
<gene>
    <name evidence="1" type="ORF">A6J80_06825</name>
</gene>
<protein>
    <submittedName>
        <fullName evidence="1">DUF488 domain-containing protein</fullName>
    </submittedName>
</protein>
<keyword evidence="2" id="KW-1185">Reference proteome</keyword>
<dbReference type="eggNOG" id="COG3189">
    <property type="taxonomic scope" value="Bacteria"/>
</dbReference>
<dbReference type="RefSeq" id="WP_080620935.1">
    <property type="nucleotide sequence ID" value="NZ_CAWMZI010000001.1"/>
</dbReference>
<reference evidence="1" key="1">
    <citation type="submission" date="2017-12" db="EMBL/GenBank/DDBJ databases">
        <title>FDA dAtabase for Regulatory Grade micrObial Sequences (FDA-ARGOS): Supporting development and validation of Infectious Disease Dx tests.</title>
        <authorList>
            <person name="Campos J."/>
            <person name="Goldberg B."/>
            <person name="Tallon L."/>
            <person name="Sadzewicz L."/>
            <person name="Sengamalay N."/>
            <person name="Ott S."/>
            <person name="Godinez A."/>
            <person name="Nagaraj S."/>
            <person name="Vyas G."/>
            <person name="Aluvathingal J."/>
            <person name="Nadendla S."/>
            <person name="Geyer C."/>
            <person name="Nandy P."/>
            <person name="Hobson J."/>
            <person name="Sichtig H."/>
        </authorList>
    </citation>
    <scope>NUCLEOTIDE SEQUENCE</scope>
    <source>
        <strain evidence="1">FDAARGOS_252</strain>
    </source>
</reference>
<organism evidence="1 2">
    <name type="scientific">Paracoccus yeei</name>
    <dbReference type="NCBI Taxonomy" id="147645"/>
    <lineage>
        <taxon>Bacteria</taxon>
        <taxon>Pseudomonadati</taxon>
        <taxon>Pseudomonadota</taxon>
        <taxon>Alphaproteobacteria</taxon>
        <taxon>Rhodobacterales</taxon>
        <taxon>Paracoccaceae</taxon>
        <taxon>Paracoccus</taxon>
    </lineage>
</organism>
<sequence length="115" mass="13315">MHRISIRRVYEPAAENEGRTILVDRLWPRGISHAELGNAPWLKDIAPSEDLRHWFAHDPAKWPEFRRRYTAELDANPQAVAELRRLAAQGPLVLLYAARDEQHNNAVVLRDYLGQ</sequence>
<dbReference type="KEGG" id="pye:A6J80_06825"/>
<dbReference type="AlphaFoldDB" id="A0A1V0GR02"/>
<dbReference type="PANTHER" id="PTHR36849">
    <property type="entry name" value="CYTOPLASMIC PROTEIN-RELATED"/>
    <property type="match status" value="1"/>
</dbReference>
<dbReference type="Proteomes" id="UP000191257">
    <property type="component" value="Chromosome"/>
</dbReference>
<proteinExistence type="predicted"/>
<dbReference type="EMBL" id="CP020442">
    <property type="protein sequence ID" value="ARC36129.1"/>
    <property type="molecule type" value="Genomic_DNA"/>
</dbReference>
<evidence type="ECO:0000313" key="1">
    <source>
        <dbReference type="EMBL" id="ARC36129.1"/>
    </source>
</evidence>
<dbReference type="InterPro" id="IPR052552">
    <property type="entry name" value="YeaO-like"/>
</dbReference>
<dbReference type="STRING" id="147645.A6J80_06825"/>
<dbReference type="PANTHER" id="PTHR36849:SF1">
    <property type="entry name" value="CYTOPLASMIC PROTEIN"/>
    <property type="match status" value="1"/>
</dbReference>
<name>A0A1V0GR02_9RHOB</name>